<dbReference type="GeneID" id="93121818"/>
<dbReference type="PANTHER" id="PTHR33383:SF1">
    <property type="entry name" value="MEMBRANE PROTEIN INSERTION EFFICIENCY FACTOR-RELATED"/>
    <property type="match status" value="1"/>
</dbReference>
<reference evidence="3 4" key="1">
    <citation type="submission" date="2014-03" db="EMBL/GenBank/DDBJ databases">
        <title>Genome sequence of Bordetella holmseii.</title>
        <authorList>
            <person name="Harvill E."/>
            <person name="Goodfield L.L."/>
            <person name="Ivanov Y."/>
            <person name="Meyer J.A."/>
            <person name="Newth C."/>
            <person name="Cassiday P."/>
            <person name="Tondella M.L."/>
            <person name="Liao P."/>
            <person name="Zimmerman J."/>
            <person name="Meert K."/>
            <person name="Wessel D."/>
            <person name="Berger J."/>
            <person name="Dean J.M."/>
            <person name="Holubkov R."/>
            <person name="Burr J."/>
            <person name="Liu T."/>
            <person name="Brinkac L.M."/>
            <person name="Sanka R."/>
            <person name="Kim M."/>
            <person name="Losada L."/>
        </authorList>
    </citation>
    <scope>NUCLEOTIDE SEQUENCE [LARGE SCALE GENOMIC DNA]</scope>
    <source>
        <strain evidence="3 4">CDC-H585-BH</strain>
    </source>
</reference>
<keyword evidence="1" id="KW-0472">Membrane</keyword>
<comment type="function">
    <text evidence="1">Could be involved in insertion of integral membrane proteins into the membrane.</text>
</comment>
<proteinExistence type="inferred from homology"/>
<feature type="compositionally biased region" description="Basic and acidic residues" evidence="2">
    <location>
        <begin position="86"/>
        <end position="95"/>
    </location>
</feature>
<dbReference type="NCBIfam" id="TIGR00278">
    <property type="entry name" value="membrane protein insertion efficiency factor YidD"/>
    <property type="match status" value="1"/>
</dbReference>
<feature type="region of interest" description="Disordered" evidence="2">
    <location>
        <begin position="62"/>
        <end position="95"/>
    </location>
</feature>
<evidence type="ECO:0000256" key="2">
    <source>
        <dbReference type="SAM" id="MobiDB-lite"/>
    </source>
</evidence>
<comment type="caution">
    <text evidence="3">The sequence shown here is derived from an EMBL/GenBank/DDBJ whole genome shotgun (WGS) entry which is preliminary data.</text>
</comment>
<keyword evidence="1" id="KW-1003">Cell membrane</keyword>
<dbReference type="AlphaFoldDB" id="A0A158M6B9"/>
<name>A0A158M6B9_9BORD</name>
<dbReference type="PATRIC" id="fig|1331206.3.peg.1659"/>
<dbReference type="GO" id="GO:0005886">
    <property type="term" value="C:plasma membrane"/>
    <property type="evidence" value="ECO:0007669"/>
    <property type="project" value="UniProtKB-SubCell"/>
</dbReference>
<dbReference type="RefSeq" id="WP_005017170.1">
    <property type="nucleotide sequence ID" value="NZ_JFZZ01000062.1"/>
</dbReference>
<evidence type="ECO:0000256" key="1">
    <source>
        <dbReference type="HAMAP-Rule" id="MF_00386"/>
    </source>
</evidence>
<accession>A0A158M6B9</accession>
<dbReference type="InterPro" id="IPR002696">
    <property type="entry name" value="Membr_insert_effic_factor_YidD"/>
</dbReference>
<sequence length="95" mass="10661">MIRALLIAPIRFYRFFLSPWIGRQCRFTPTCSAYAIEAIERHGARRGLWLAARRIGRCHPWSPGGLDPVPEPGQAKKTRSGGCCDTHPRTGHDCS</sequence>
<gene>
    <name evidence="3" type="ORF">L497_3027</name>
</gene>
<dbReference type="STRING" id="35814.BBB42_17925"/>
<dbReference type="SMART" id="SM01234">
    <property type="entry name" value="Haemolytic"/>
    <property type="match status" value="1"/>
</dbReference>
<dbReference type="PANTHER" id="PTHR33383">
    <property type="entry name" value="MEMBRANE PROTEIN INSERTION EFFICIENCY FACTOR-RELATED"/>
    <property type="match status" value="1"/>
</dbReference>
<organism evidence="3 4">
    <name type="scientific">Bordetella holmesii CDC-H585-BH</name>
    <dbReference type="NCBI Taxonomy" id="1331206"/>
    <lineage>
        <taxon>Bacteria</taxon>
        <taxon>Pseudomonadati</taxon>
        <taxon>Pseudomonadota</taxon>
        <taxon>Betaproteobacteria</taxon>
        <taxon>Burkholderiales</taxon>
        <taxon>Alcaligenaceae</taxon>
        <taxon>Bordetella</taxon>
    </lineage>
</organism>
<protein>
    <recommendedName>
        <fullName evidence="1">Putative membrane protein insertion efficiency factor</fullName>
    </recommendedName>
</protein>
<comment type="similarity">
    <text evidence="1">Belongs to the UPF0161 family.</text>
</comment>
<dbReference type="Proteomes" id="UP000026682">
    <property type="component" value="Unassembled WGS sequence"/>
</dbReference>
<comment type="subcellular location">
    <subcellularLocation>
        <location evidence="1">Cell membrane</location>
        <topology evidence="1">Peripheral membrane protein</topology>
        <orientation evidence="1">Cytoplasmic side</orientation>
    </subcellularLocation>
</comment>
<evidence type="ECO:0000313" key="4">
    <source>
        <dbReference type="Proteomes" id="UP000026682"/>
    </source>
</evidence>
<dbReference type="HAMAP" id="MF_00386">
    <property type="entry name" value="UPF0161_YidD"/>
    <property type="match status" value="1"/>
</dbReference>
<dbReference type="Pfam" id="PF01809">
    <property type="entry name" value="YidD"/>
    <property type="match status" value="1"/>
</dbReference>
<evidence type="ECO:0000313" key="3">
    <source>
        <dbReference type="EMBL" id="KAK91213.1"/>
    </source>
</evidence>
<dbReference type="EMBL" id="JFZZ01000062">
    <property type="protein sequence ID" value="KAK91213.1"/>
    <property type="molecule type" value="Genomic_DNA"/>
</dbReference>